<evidence type="ECO:0000313" key="2">
    <source>
        <dbReference type="Proteomes" id="UP001266305"/>
    </source>
</evidence>
<evidence type="ECO:0000313" key="1">
    <source>
        <dbReference type="EMBL" id="KAK2082176.1"/>
    </source>
</evidence>
<comment type="caution">
    <text evidence="1">The sequence shown here is derived from an EMBL/GenBank/DDBJ whole genome shotgun (WGS) entry which is preliminary data.</text>
</comment>
<dbReference type="Proteomes" id="UP001266305">
    <property type="component" value="Unassembled WGS sequence"/>
</dbReference>
<accession>A0ABQ9TBS0</accession>
<feature type="non-terminal residue" evidence="1">
    <location>
        <position position="143"/>
    </location>
</feature>
<proteinExistence type="predicted"/>
<dbReference type="EMBL" id="JASSZA010000043">
    <property type="protein sequence ID" value="KAK2082176.1"/>
    <property type="molecule type" value="Genomic_DNA"/>
</dbReference>
<reference evidence="1 2" key="1">
    <citation type="submission" date="2023-05" db="EMBL/GenBank/DDBJ databases">
        <title>B98-5 Cell Line De Novo Hybrid Assembly: An Optical Mapping Approach.</title>
        <authorList>
            <person name="Kananen K."/>
            <person name="Auerbach J.A."/>
            <person name="Kautto E."/>
            <person name="Blachly J.S."/>
        </authorList>
    </citation>
    <scope>NUCLEOTIDE SEQUENCE [LARGE SCALE GENOMIC DNA]</scope>
    <source>
        <strain evidence="1">B95-8</strain>
        <tissue evidence="1">Cell line</tissue>
    </source>
</reference>
<organism evidence="1 2">
    <name type="scientific">Saguinus oedipus</name>
    <name type="common">Cotton-top tamarin</name>
    <name type="synonym">Oedipomidas oedipus</name>
    <dbReference type="NCBI Taxonomy" id="9490"/>
    <lineage>
        <taxon>Eukaryota</taxon>
        <taxon>Metazoa</taxon>
        <taxon>Chordata</taxon>
        <taxon>Craniata</taxon>
        <taxon>Vertebrata</taxon>
        <taxon>Euteleostomi</taxon>
        <taxon>Mammalia</taxon>
        <taxon>Eutheria</taxon>
        <taxon>Euarchontoglires</taxon>
        <taxon>Primates</taxon>
        <taxon>Haplorrhini</taxon>
        <taxon>Platyrrhini</taxon>
        <taxon>Cebidae</taxon>
        <taxon>Callitrichinae</taxon>
        <taxon>Saguinus</taxon>
    </lineage>
</organism>
<keyword evidence="2" id="KW-1185">Reference proteome</keyword>
<gene>
    <name evidence="1" type="ORF">P7K49_039401</name>
</gene>
<protein>
    <submittedName>
        <fullName evidence="1">Uncharacterized protein</fullName>
    </submittedName>
</protein>
<name>A0ABQ9TBS0_SAGOE</name>
<sequence>MACLPAATPTASPVHPRRLHNLDSTSSAAAQHPGLLTVDQPGPAVESMQSMLILRPVMLLSYPCTFFQKTLPFGRSRWKLTWAGSSLPWLVLCGGRGLWADTRSRAAGRGTSTSPCCVSLWQQQWQQLSGFLWCKQEARPCQN</sequence>